<evidence type="ECO:0000313" key="1">
    <source>
        <dbReference type="EMBL" id="KAJ6686728.1"/>
    </source>
</evidence>
<proteinExistence type="predicted"/>
<reference evidence="1" key="1">
    <citation type="submission" date="2022-11" db="EMBL/GenBank/DDBJ databases">
        <authorList>
            <person name="Hyden B.L."/>
            <person name="Feng K."/>
            <person name="Yates T."/>
            <person name="Jawdy S."/>
            <person name="Smart L.B."/>
            <person name="Muchero W."/>
        </authorList>
    </citation>
    <scope>NUCLEOTIDE SEQUENCE</scope>
    <source>
        <tissue evidence="1">Shoot tip</tissue>
    </source>
</reference>
<accession>A0A9Q0PEG9</accession>
<sequence>MKLKKGFFFLRKKIYIPVLGFSHLNNNTLNSTGGAHHCKKNSWYRDGRGRIPKSLMGGDVCFTRRRNPPNNALQNISINEPFGRTEFIHREIEMELTYPDF</sequence>
<dbReference type="EMBL" id="JAPFFK010000019">
    <property type="protein sequence ID" value="KAJ6686728.1"/>
    <property type="molecule type" value="Genomic_DNA"/>
</dbReference>
<gene>
    <name evidence="1" type="ORF">OIU79_016479</name>
</gene>
<dbReference type="Proteomes" id="UP001151532">
    <property type="component" value="Chromosome 2"/>
</dbReference>
<comment type="caution">
    <text evidence="1">The sequence shown here is derived from an EMBL/GenBank/DDBJ whole genome shotgun (WGS) entry which is preliminary data.</text>
</comment>
<reference evidence="1" key="2">
    <citation type="journal article" date="2023" name="Int. J. Mol. Sci.">
        <title>De Novo Assembly and Annotation of 11 Diverse Shrub Willow (Salix) Genomes Reveals Novel Gene Organization in Sex-Linked Regions.</title>
        <authorList>
            <person name="Hyden B."/>
            <person name="Feng K."/>
            <person name="Yates T.B."/>
            <person name="Jawdy S."/>
            <person name="Cereghino C."/>
            <person name="Smart L.B."/>
            <person name="Muchero W."/>
        </authorList>
    </citation>
    <scope>NUCLEOTIDE SEQUENCE</scope>
    <source>
        <tissue evidence="1">Shoot tip</tissue>
    </source>
</reference>
<keyword evidence="2" id="KW-1185">Reference proteome</keyword>
<name>A0A9Q0PEG9_SALPP</name>
<protein>
    <submittedName>
        <fullName evidence="1">Uncharacterized protein</fullName>
    </submittedName>
</protein>
<organism evidence="1 2">
    <name type="scientific">Salix purpurea</name>
    <name type="common">Purple osier willow</name>
    <dbReference type="NCBI Taxonomy" id="77065"/>
    <lineage>
        <taxon>Eukaryota</taxon>
        <taxon>Viridiplantae</taxon>
        <taxon>Streptophyta</taxon>
        <taxon>Embryophyta</taxon>
        <taxon>Tracheophyta</taxon>
        <taxon>Spermatophyta</taxon>
        <taxon>Magnoliopsida</taxon>
        <taxon>eudicotyledons</taxon>
        <taxon>Gunneridae</taxon>
        <taxon>Pentapetalae</taxon>
        <taxon>rosids</taxon>
        <taxon>fabids</taxon>
        <taxon>Malpighiales</taxon>
        <taxon>Salicaceae</taxon>
        <taxon>Saliceae</taxon>
        <taxon>Salix</taxon>
    </lineage>
</organism>
<evidence type="ECO:0000313" key="2">
    <source>
        <dbReference type="Proteomes" id="UP001151532"/>
    </source>
</evidence>
<dbReference type="AlphaFoldDB" id="A0A9Q0PEG9"/>